<dbReference type="Pfam" id="PF13738">
    <property type="entry name" value="Pyr_redox_3"/>
    <property type="match status" value="1"/>
</dbReference>
<dbReference type="PANTHER" id="PTHR43539">
    <property type="entry name" value="FLAVIN-BINDING MONOOXYGENASE-LIKE PROTEIN (AFU_ORTHOLOGUE AFUA_4G09220)"/>
    <property type="match status" value="1"/>
</dbReference>
<accession>A0A6B0YT64</accession>
<dbReference type="InterPro" id="IPR036188">
    <property type="entry name" value="FAD/NAD-bd_sf"/>
</dbReference>
<dbReference type="AlphaFoldDB" id="A0A6B0YT64"/>
<dbReference type="GO" id="GO:0004497">
    <property type="term" value="F:monooxygenase activity"/>
    <property type="evidence" value="ECO:0007669"/>
    <property type="project" value="UniProtKB-KW"/>
</dbReference>
<evidence type="ECO:0000313" key="2">
    <source>
        <dbReference type="EMBL" id="MXY94294.1"/>
    </source>
</evidence>
<name>A0A6B0YT64_9CHLR</name>
<sequence length="359" mass="40316">MTVASPMNRMPTNQSTADGRTDYDVIVVGCGGWGLAVLKVLSDMGLRVLGIERHEICHNLRRYMKNMVMHSVLSYMILDPEDAIVARKGDEYHPLIEELIQSYSDFAQKFDLPIKTHQELVDIEGAKDNFVLAIRDSKGRASRLRARRVVLATGSYDEPNLAGIPGESNGSVQHYFHEWEHIKDKRIVFIGGGFSSADGIIALCPRNQILWVVRKSNDAVEKMLTDQKTVWGQPDAQLVNTEILTDSHVTSLENNTAVVQTPSGEATWDYDLCYMLIGHKPNQGLCARLLNGNLDFDEETFESCERRGVYLVGALAKKHLEHIGLTHNLCPDNDGVRYIERIRSAMQKEFNCVVKSTNL</sequence>
<dbReference type="EMBL" id="VXRG01000106">
    <property type="protein sequence ID" value="MXY94294.1"/>
    <property type="molecule type" value="Genomic_DNA"/>
</dbReference>
<keyword evidence="2" id="KW-0503">Monooxygenase</keyword>
<dbReference type="GO" id="GO:0050660">
    <property type="term" value="F:flavin adenine dinucleotide binding"/>
    <property type="evidence" value="ECO:0007669"/>
    <property type="project" value="TreeGrafter"/>
</dbReference>
<reference evidence="2" key="1">
    <citation type="submission" date="2019-09" db="EMBL/GenBank/DDBJ databases">
        <title>Characterisation of the sponge microbiome using genome-centric metagenomics.</title>
        <authorList>
            <person name="Engelberts J.P."/>
            <person name="Robbins S.J."/>
            <person name="De Goeij J.M."/>
            <person name="Aranda M."/>
            <person name="Bell S.C."/>
            <person name="Webster N.S."/>
        </authorList>
    </citation>
    <scope>NUCLEOTIDE SEQUENCE</scope>
    <source>
        <strain evidence="2">SB0664_bin_27</strain>
    </source>
</reference>
<evidence type="ECO:0000256" key="1">
    <source>
        <dbReference type="ARBA" id="ARBA00023002"/>
    </source>
</evidence>
<dbReference type="PANTHER" id="PTHR43539:SF78">
    <property type="entry name" value="FLAVIN-CONTAINING MONOOXYGENASE"/>
    <property type="match status" value="1"/>
</dbReference>
<dbReference type="Gene3D" id="3.50.50.60">
    <property type="entry name" value="FAD/NAD(P)-binding domain"/>
    <property type="match status" value="1"/>
</dbReference>
<keyword evidence="1" id="KW-0560">Oxidoreductase</keyword>
<comment type="caution">
    <text evidence="2">The sequence shown here is derived from an EMBL/GenBank/DDBJ whole genome shotgun (WGS) entry which is preliminary data.</text>
</comment>
<gene>
    <name evidence="2" type="ORF">F4Y42_12695</name>
</gene>
<dbReference type="InterPro" id="IPR050982">
    <property type="entry name" value="Auxin_biosynth/cation_transpt"/>
</dbReference>
<dbReference type="PRINTS" id="PR00411">
    <property type="entry name" value="PNDRDTASEI"/>
</dbReference>
<organism evidence="2">
    <name type="scientific">Caldilineaceae bacterium SB0664_bin_27</name>
    <dbReference type="NCBI Taxonomy" id="2605260"/>
    <lineage>
        <taxon>Bacteria</taxon>
        <taxon>Bacillati</taxon>
        <taxon>Chloroflexota</taxon>
        <taxon>Caldilineae</taxon>
        <taxon>Caldilineales</taxon>
        <taxon>Caldilineaceae</taxon>
    </lineage>
</organism>
<protein>
    <submittedName>
        <fullName evidence="2">SidA/IucD/PvdA family monooxygenase</fullName>
    </submittedName>
</protein>
<dbReference type="SUPFAM" id="SSF51905">
    <property type="entry name" value="FAD/NAD(P)-binding domain"/>
    <property type="match status" value="2"/>
</dbReference>
<proteinExistence type="predicted"/>